<dbReference type="Pfam" id="PF14346">
    <property type="entry name" value="DUF4398"/>
    <property type="match status" value="1"/>
</dbReference>
<organism evidence="2 3">
    <name type="scientific">Stutzerimonas stutzeri</name>
    <name type="common">Pseudomonas stutzeri</name>
    <dbReference type="NCBI Taxonomy" id="316"/>
    <lineage>
        <taxon>Bacteria</taxon>
        <taxon>Pseudomonadati</taxon>
        <taxon>Pseudomonadota</taxon>
        <taxon>Gammaproteobacteria</taxon>
        <taxon>Pseudomonadales</taxon>
        <taxon>Pseudomonadaceae</taxon>
        <taxon>Stutzerimonas</taxon>
    </lineage>
</organism>
<accession>A0A2N8T7B5</accession>
<protein>
    <submittedName>
        <fullName evidence="2">DUF4398 domain-containing protein</fullName>
    </submittedName>
</protein>
<name>A0A2N8T7B5_STUST</name>
<dbReference type="InterPro" id="IPR025511">
    <property type="entry name" value="DUF4398"/>
</dbReference>
<dbReference type="Gene3D" id="1.20.1270.390">
    <property type="match status" value="1"/>
</dbReference>
<dbReference type="Proteomes" id="UP000236023">
    <property type="component" value="Unassembled WGS sequence"/>
</dbReference>
<proteinExistence type="predicted"/>
<evidence type="ECO:0000313" key="2">
    <source>
        <dbReference type="EMBL" id="PNG10638.1"/>
    </source>
</evidence>
<evidence type="ECO:0000313" key="3">
    <source>
        <dbReference type="Proteomes" id="UP000236023"/>
    </source>
</evidence>
<gene>
    <name evidence="2" type="ORF">CXK94_05390</name>
</gene>
<evidence type="ECO:0000259" key="1">
    <source>
        <dbReference type="Pfam" id="PF14346"/>
    </source>
</evidence>
<sequence>MVGGCANDPAPVEQLRLTEQALVQARAMGPEAPAELLQAEDKLRAAQAAMAVEDHREARMLAEQAELDARLAEVRLLNDRRQAQIDDLTRRIERLRQQLGEAR</sequence>
<dbReference type="EMBL" id="POUT01000002">
    <property type="protein sequence ID" value="PNG10638.1"/>
    <property type="molecule type" value="Genomic_DNA"/>
</dbReference>
<feature type="domain" description="DUF4398" evidence="1">
    <location>
        <begin position="13"/>
        <end position="87"/>
    </location>
</feature>
<dbReference type="AlphaFoldDB" id="A0A2N8T7B5"/>
<reference evidence="2 3" key="1">
    <citation type="submission" date="2018-01" db="EMBL/GenBank/DDBJ databases">
        <title>Denitrification phenotypes of diverse strains of Pseudomonas stutzeri.</title>
        <authorList>
            <person name="Milligan D.A."/>
            <person name="Bergaust L."/>
            <person name="Bakken L.R."/>
            <person name="Frostegard A."/>
        </authorList>
    </citation>
    <scope>NUCLEOTIDE SEQUENCE [LARGE SCALE GENOMIC DNA]</scope>
    <source>
        <strain evidence="2 3">24a75</strain>
    </source>
</reference>
<comment type="caution">
    <text evidence="2">The sequence shown here is derived from an EMBL/GenBank/DDBJ whole genome shotgun (WGS) entry which is preliminary data.</text>
</comment>